<keyword evidence="5 8" id="KW-1133">Transmembrane helix</keyword>
<evidence type="ECO:0000256" key="5">
    <source>
        <dbReference type="ARBA" id="ARBA00022989"/>
    </source>
</evidence>
<feature type="signal peptide" evidence="9">
    <location>
        <begin position="1"/>
        <end position="19"/>
    </location>
</feature>
<evidence type="ECO:0000256" key="4">
    <source>
        <dbReference type="ARBA" id="ARBA00022729"/>
    </source>
</evidence>
<evidence type="ECO:0000259" key="11">
    <source>
        <dbReference type="Pfam" id="PF20771"/>
    </source>
</evidence>
<dbReference type="Proteomes" id="UP000606274">
    <property type="component" value="Unassembled WGS sequence"/>
</dbReference>
<dbReference type="InterPro" id="IPR049175">
    <property type="entry name" value="FAM171_C"/>
</dbReference>
<evidence type="ECO:0000313" key="12">
    <source>
        <dbReference type="EMBL" id="KAF7709742.1"/>
    </source>
</evidence>
<sequence>MGKLIVFLFLLTLFIFSKAGTAVFKGPAHASLTLSDGSQNQLAYHHNHQHHHDEGLSDQKESTFTLRIQVKDVVSQQPVSHASLEVFANYTLVNSTTTGRDGVTVLRVPYTHSWPLTLVARKDGYIQTPLLWKTKKMPIFSSVTLPLFYQNQGNIWLFEDLVIITGKLSDNVPPANVQFSKKLLSLPDSNISSLTAYLTVPQLPVEKHFFPNTTGIMRSKSGYRSFELNPIAAVSVQLLYNGTEVQISGPVQVTLPLTESSQSQLSYTVPAWSFDRKTGAWVNDGLGTVKIENRHLVWVYTASHLDYWIAAPFPSSTGYMGHKSTLDFISYNAYLLVPVVGGALVIAVGLLAVVSCYCRESLCKRKRKRVHSRKTASKKKEQIAGRNNSNEQLDFSFKVPTPHKHRHRSAAFQSTLACKRDEPEVKRKCSRSLGKTGEAEIQIYENPARIAQPSSKTLQTTPNINSSEFVIPVSLHENVCLSESLVLYNQSVALIQVPQHVTSSVQASGSRSATLPRKAVHYSELEKPFEEQTFPKMALLSKVQQQTLTMETTSGETRKKGWNCLLESVSVPDILNKATGMDSSYGAHQGSSEQTLLELSRSKPFPHPKAWFVSLEGKPVAQVCHSILDLQKCHLLLSDSQDTSLDSGVDFNEQHREQNQSSLRRNTTHTQICSEDADLHSCDSDTIIACTPEELFLKNTQQRGSGTVSYLPEEKCDDDMSYKGNEFVPIPRVQELRNTREKLKSTWHLREERPLMNLN</sequence>
<dbReference type="Pfam" id="PF10577">
    <property type="entry name" value="FAM171A1-2-B_N"/>
    <property type="match status" value="1"/>
</dbReference>
<evidence type="ECO:0000256" key="8">
    <source>
        <dbReference type="SAM" id="Phobius"/>
    </source>
</evidence>
<dbReference type="PANTHER" id="PTHR31626">
    <property type="entry name" value="SUSHI DOMAIN-CONTAINING PROTEIN"/>
    <property type="match status" value="1"/>
</dbReference>
<keyword evidence="7" id="KW-0325">Glycoprotein</keyword>
<comment type="subcellular location">
    <subcellularLocation>
        <location evidence="1">Membrane</location>
        <topology evidence="1">Single-pass type I membrane protein</topology>
    </subcellularLocation>
</comment>
<evidence type="ECO:0008006" key="14">
    <source>
        <dbReference type="Google" id="ProtNLM"/>
    </source>
</evidence>
<accession>A0A8T0BR02</accession>
<evidence type="ECO:0000256" key="7">
    <source>
        <dbReference type="ARBA" id="ARBA00023180"/>
    </source>
</evidence>
<dbReference type="PANTHER" id="PTHR31626:SF2">
    <property type="entry name" value="PROTEIN FAM171B"/>
    <property type="match status" value="1"/>
</dbReference>
<dbReference type="GO" id="GO:0016020">
    <property type="term" value="C:membrane"/>
    <property type="evidence" value="ECO:0007669"/>
    <property type="project" value="UniProtKB-SubCell"/>
</dbReference>
<evidence type="ECO:0000256" key="9">
    <source>
        <dbReference type="SAM" id="SignalP"/>
    </source>
</evidence>
<dbReference type="OrthoDB" id="8950207at2759"/>
<evidence type="ECO:0000256" key="1">
    <source>
        <dbReference type="ARBA" id="ARBA00004479"/>
    </source>
</evidence>
<dbReference type="InterPro" id="IPR048530">
    <property type="entry name" value="FAM171_N"/>
</dbReference>
<feature type="transmembrane region" description="Helical" evidence="8">
    <location>
        <begin position="333"/>
        <end position="358"/>
    </location>
</feature>
<gene>
    <name evidence="12" type="ORF">HF521_016592</name>
</gene>
<keyword evidence="4 9" id="KW-0732">Signal</keyword>
<reference evidence="12" key="1">
    <citation type="submission" date="2020-08" db="EMBL/GenBank/DDBJ databases">
        <title>Chromosome-level assembly of Southern catfish (Silurus meridionalis) provides insights into visual adaptation to the nocturnal and benthic lifestyles.</title>
        <authorList>
            <person name="Zhang Y."/>
            <person name="Wang D."/>
            <person name="Peng Z."/>
        </authorList>
    </citation>
    <scope>NUCLEOTIDE SEQUENCE</scope>
    <source>
        <strain evidence="12">SWU-2019-XX</strain>
        <tissue evidence="12">Muscle</tissue>
    </source>
</reference>
<dbReference type="EMBL" id="JABFDY010000003">
    <property type="protein sequence ID" value="KAF7709742.1"/>
    <property type="molecule type" value="Genomic_DNA"/>
</dbReference>
<feature type="domain" description="FAM171 C-terminal" evidence="11">
    <location>
        <begin position="541"/>
        <end position="759"/>
    </location>
</feature>
<feature type="chain" id="PRO_5035904407" description="Protein FAM171B" evidence="9">
    <location>
        <begin position="20"/>
        <end position="759"/>
    </location>
</feature>
<evidence type="ECO:0000259" key="10">
    <source>
        <dbReference type="Pfam" id="PF10577"/>
    </source>
</evidence>
<dbReference type="InterPro" id="IPR018890">
    <property type="entry name" value="FAM171"/>
</dbReference>
<keyword evidence="13" id="KW-1185">Reference proteome</keyword>
<evidence type="ECO:0000313" key="13">
    <source>
        <dbReference type="Proteomes" id="UP000606274"/>
    </source>
</evidence>
<evidence type="ECO:0000256" key="2">
    <source>
        <dbReference type="ARBA" id="ARBA00006818"/>
    </source>
</evidence>
<comment type="caution">
    <text evidence="12">The sequence shown here is derived from an EMBL/GenBank/DDBJ whole genome shotgun (WGS) entry which is preliminary data.</text>
</comment>
<dbReference type="Pfam" id="PF20771">
    <property type="entry name" value="FAM171A1-2-B_C"/>
    <property type="match status" value="1"/>
</dbReference>
<proteinExistence type="inferred from homology"/>
<feature type="domain" description="FAM171 N-terminal" evidence="10">
    <location>
        <begin position="65"/>
        <end position="311"/>
    </location>
</feature>
<comment type="similarity">
    <text evidence="2">Belongs to the FAM171 family.</text>
</comment>
<dbReference type="AlphaFoldDB" id="A0A8T0BR02"/>
<name>A0A8T0BR02_SILME</name>
<keyword evidence="6 8" id="KW-0472">Membrane</keyword>
<keyword evidence="3 8" id="KW-0812">Transmembrane</keyword>
<evidence type="ECO:0000256" key="6">
    <source>
        <dbReference type="ARBA" id="ARBA00023136"/>
    </source>
</evidence>
<organism evidence="12 13">
    <name type="scientific">Silurus meridionalis</name>
    <name type="common">Southern catfish</name>
    <name type="synonym">Silurus soldatovi meridionalis</name>
    <dbReference type="NCBI Taxonomy" id="175797"/>
    <lineage>
        <taxon>Eukaryota</taxon>
        <taxon>Metazoa</taxon>
        <taxon>Chordata</taxon>
        <taxon>Craniata</taxon>
        <taxon>Vertebrata</taxon>
        <taxon>Euteleostomi</taxon>
        <taxon>Actinopterygii</taxon>
        <taxon>Neopterygii</taxon>
        <taxon>Teleostei</taxon>
        <taxon>Ostariophysi</taxon>
        <taxon>Siluriformes</taxon>
        <taxon>Siluridae</taxon>
        <taxon>Silurus</taxon>
    </lineage>
</organism>
<protein>
    <recommendedName>
        <fullName evidence="14">Protein FAM171B</fullName>
    </recommendedName>
</protein>
<evidence type="ECO:0000256" key="3">
    <source>
        <dbReference type="ARBA" id="ARBA00022692"/>
    </source>
</evidence>